<organism evidence="2 3">
    <name type="scientific">Cardamine amara subsp. amara</name>
    <dbReference type="NCBI Taxonomy" id="228776"/>
    <lineage>
        <taxon>Eukaryota</taxon>
        <taxon>Viridiplantae</taxon>
        <taxon>Streptophyta</taxon>
        <taxon>Embryophyta</taxon>
        <taxon>Tracheophyta</taxon>
        <taxon>Spermatophyta</taxon>
        <taxon>Magnoliopsida</taxon>
        <taxon>eudicotyledons</taxon>
        <taxon>Gunneridae</taxon>
        <taxon>Pentapetalae</taxon>
        <taxon>rosids</taxon>
        <taxon>malvids</taxon>
        <taxon>Brassicales</taxon>
        <taxon>Brassicaceae</taxon>
        <taxon>Cardamineae</taxon>
        <taxon>Cardamine</taxon>
    </lineage>
</organism>
<dbReference type="AlphaFoldDB" id="A0ABD1BPA6"/>
<dbReference type="EMBL" id="JBANAX010000192">
    <property type="protein sequence ID" value="KAL1219004.1"/>
    <property type="molecule type" value="Genomic_DNA"/>
</dbReference>
<dbReference type="PANTHER" id="PTHR31900:SF33">
    <property type="entry name" value="PROTEIN WITH RNI-LIKE_FBD-LIKE DOMAIN"/>
    <property type="match status" value="1"/>
</dbReference>
<keyword evidence="3" id="KW-1185">Reference proteome</keyword>
<dbReference type="InterPro" id="IPR055411">
    <property type="entry name" value="LRR_FXL15/At3g58940/PEG3-like"/>
</dbReference>
<accession>A0ABD1BPA6</accession>
<dbReference type="CDD" id="cd22160">
    <property type="entry name" value="F-box_AtFBL13-like"/>
    <property type="match status" value="1"/>
</dbReference>
<dbReference type="InterPro" id="IPR050232">
    <property type="entry name" value="FBL13/AtMIF1-like"/>
</dbReference>
<dbReference type="InterPro" id="IPR036047">
    <property type="entry name" value="F-box-like_dom_sf"/>
</dbReference>
<gene>
    <name evidence="2" type="ORF">V5N11_028460</name>
</gene>
<dbReference type="Pfam" id="PF08387">
    <property type="entry name" value="FBD"/>
    <property type="match status" value="1"/>
</dbReference>
<comment type="caution">
    <text evidence="2">The sequence shown here is derived from an EMBL/GenBank/DDBJ whole genome shotgun (WGS) entry which is preliminary data.</text>
</comment>
<dbReference type="Proteomes" id="UP001558713">
    <property type="component" value="Unassembled WGS sequence"/>
</dbReference>
<dbReference type="PANTHER" id="PTHR31900">
    <property type="entry name" value="F-BOX/RNI SUPERFAMILY PROTEIN-RELATED"/>
    <property type="match status" value="1"/>
</dbReference>
<feature type="domain" description="F-box" evidence="1">
    <location>
        <begin position="3"/>
        <end position="39"/>
    </location>
</feature>
<dbReference type="InterPro" id="IPR053781">
    <property type="entry name" value="F-box_AtFBL13-like"/>
</dbReference>
<evidence type="ECO:0000313" key="3">
    <source>
        <dbReference type="Proteomes" id="UP001558713"/>
    </source>
</evidence>
<sequence length="481" mass="54872">MGCDTICDLPDSLLTQILLSLPTKDSVKTSVLSTRWRNLWLSVPGLDLHSSHFGSSEVLVRFMDRFMEFNQGSCLHIMRHIAASNSLNRENYNNIDRLMELIGTVVDRGIQHLEVFIYCLTMHNLCGNFNLPVPGCRCYRCVSIYPGCRYYLPRQNIYNSKTLVSLKLLNVELPYPECAVSLPSLKIMTLSKVFYDRDGPLILEKLISGCPVLEDLLLCLPYDIFNESDHVVVLFLRVSSQSLKKCRLGFPNCRIHTDFTVEIDAPRLEHLSLARSRSDRIVVKNLSSLLKIDLLSFEKGSSFESGALRERDFLANISSVRHMLICRNTLEVLYSYSKLGLIPKFHNLYHLKASFSSSLQLLPPLLESCPNLKILSLLDSYRSEKPRQIDFTNVPRCLISSLENVEIKKQMMTDETGIIKLVNYFLENSAVLKKLTLDFFKDTSITNQEAESYKKLITSAKLSLTCQVIIDITQCSKKRSR</sequence>
<reference evidence="2 3" key="1">
    <citation type="submission" date="2024-04" db="EMBL/GenBank/DDBJ databases">
        <title>Genome assembly C_amara_ONT_v2.</title>
        <authorList>
            <person name="Yant L."/>
            <person name="Moore C."/>
            <person name="Slenker M."/>
        </authorList>
    </citation>
    <scope>NUCLEOTIDE SEQUENCE [LARGE SCALE GENOMIC DNA]</scope>
    <source>
        <tissue evidence="2">Leaf</tissue>
    </source>
</reference>
<protein>
    <submittedName>
        <fullName evidence="2">F-box/FBD/LRR-repeat protein</fullName>
    </submittedName>
</protein>
<dbReference type="SMART" id="SM00579">
    <property type="entry name" value="FBD"/>
    <property type="match status" value="1"/>
</dbReference>
<proteinExistence type="predicted"/>
<name>A0ABD1BPA6_CARAN</name>
<dbReference type="PROSITE" id="PS50181">
    <property type="entry name" value="FBOX"/>
    <property type="match status" value="1"/>
</dbReference>
<dbReference type="Pfam" id="PF00646">
    <property type="entry name" value="F-box"/>
    <property type="match status" value="1"/>
</dbReference>
<dbReference type="Pfam" id="PF24758">
    <property type="entry name" value="LRR_At5g56370"/>
    <property type="match status" value="1"/>
</dbReference>
<dbReference type="InterPro" id="IPR001810">
    <property type="entry name" value="F-box_dom"/>
</dbReference>
<evidence type="ECO:0000313" key="2">
    <source>
        <dbReference type="EMBL" id="KAL1219004.1"/>
    </source>
</evidence>
<dbReference type="SUPFAM" id="SSF81383">
    <property type="entry name" value="F-box domain"/>
    <property type="match status" value="1"/>
</dbReference>
<evidence type="ECO:0000259" key="1">
    <source>
        <dbReference type="PROSITE" id="PS50181"/>
    </source>
</evidence>
<dbReference type="InterPro" id="IPR006566">
    <property type="entry name" value="FBD"/>
</dbReference>
<dbReference type="SMART" id="SM00256">
    <property type="entry name" value="FBOX"/>
    <property type="match status" value="1"/>
</dbReference>
<dbReference type="SUPFAM" id="SSF52047">
    <property type="entry name" value="RNI-like"/>
    <property type="match status" value="1"/>
</dbReference>